<dbReference type="Pfam" id="PF11937">
    <property type="entry name" value="DUF3455"/>
    <property type="match status" value="1"/>
</dbReference>
<evidence type="ECO:0000256" key="1">
    <source>
        <dbReference type="SAM" id="SignalP"/>
    </source>
</evidence>
<gene>
    <name evidence="2" type="ORF">QTJ16_005546</name>
</gene>
<dbReference type="PANTHER" id="PTHR35567:SF3">
    <property type="entry name" value="MALATE DEHYDROGENASE"/>
    <property type="match status" value="1"/>
</dbReference>
<evidence type="ECO:0000313" key="2">
    <source>
        <dbReference type="EMBL" id="KAK2625177.1"/>
    </source>
</evidence>
<name>A0AAD9SY52_9HELO</name>
<keyword evidence="1" id="KW-0732">Signal</keyword>
<feature type="chain" id="PRO_5042232161" description="Malate dehydrogenase" evidence="1">
    <location>
        <begin position="23"/>
        <end position="212"/>
    </location>
</feature>
<dbReference type="PANTHER" id="PTHR35567">
    <property type="entry name" value="MALATE DEHYDROGENASE (AFU_ORTHOLOGUE AFUA_2G13800)"/>
    <property type="match status" value="1"/>
</dbReference>
<organism evidence="2 3">
    <name type="scientific">Diplocarpon rosae</name>
    <dbReference type="NCBI Taxonomy" id="946125"/>
    <lineage>
        <taxon>Eukaryota</taxon>
        <taxon>Fungi</taxon>
        <taxon>Dikarya</taxon>
        <taxon>Ascomycota</taxon>
        <taxon>Pezizomycotina</taxon>
        <taxon>Leotiomycetes</taxon>
        <taxon>Helotiales</taxon>
        <taxon>Drepanopezizaceae</taxon>
        <taxon>Diplocarpon</taxon>
    </lineage>
</organism>
<dbReference type="EMBL" id="JAUBYV010000008">
    <property type="protein sequence ID" value="KAK2625177.1"/>
    <property type="molecule type" value="Genomic_DNA"/>
</dbReference>
<protein>
    <recommendedName>
        <fullName evidence="4">Malate dehydrogenase</fullName>
    </recommendedName>
</protein>
<dbReference type="AlphaFoldDB" id="A0AAD9SY52"/>
<comment type="caution">
    <text evidence="2">The sequence shown here is derived from an EMBL/GenBank/DDBJ whole genome shotgun (WGS) entry which is preliminary data.</text>
</comment>
<evidence type="ECO:0008006" key="4">
    <source>
        <dbReference type="Google" id="ProtNLM"/>
    </source>
</evidence>
<keyword evidence="3" id="KW-1185">Reference proteome</keyword>
<dbReference type="Proteomes" id="UP001285354">
    <property type="component" value="Unassembled WGS sequence"/>
</dbReference>
<evidence type="ECO:0000313" key="3">
    <source>
        <dbReference type="Proteomes" id="UP001285354"/>
    </source>
</evidence>
<dbReference type="InterPro" id="IPR021851">
    <property type="entry name" value="DUF3455"/>
</dbReference>
<proteinExistence type="predicted"/>
<feature type="signal peptide" evidence="1">
    <location>
        <begin position="1"/>
        <end position="22"/>
    </location>
</feature>
<sequence>MPSLRSICVGLLLTPCLQLSTAALVGECTVPEEPTPTLPNDVALPTTTLALKYVLIGRGTQNYTCAAPSESPVAIGAIATLYNATALASTSPEILHASPSIVVTQPVPHYPSGLSIAAQHLEPVGEHFFDSAGIPVFVLPAVEEILYAAKAAEVAAPGADGAVDWLYLTARPDYSSVGLGAAYRVETAGGKAACDEAGAQQVDYAAEYWFFG</sequence>
<reference evidence="2" key="1">
    <citation type="submission" date="2023-06" db="EMBL/GenBank/DDBJ databases">
        <title>Draft genome of Marssonina rosae.</title>
        <authorList>
            <person name="Cheng Q."/>
        </authorList>
    </citation>
    <scope>NUCLEOTIDE SEQUENCE</scope>
    <source>
        <strain evidence="2">R4</strain>
    </source>
</reference>
<accession>A0AAD9SY52</accession>